<dbReference type="InterPro" id="IPR043128">
    <property type="entry name" value="Rev_trsase/Diguanyl_cyclase"/>
</dbReference>
<dbReference type="CDD" id="cd01949">
    <property type="entry name" value="GGDEF"/>
    <property type="match status" value="1"/>
</dbReference>
<dbReference type="eggNOG" id="COG3706">
    <property type="taxonomic scope" value="Bacteria"/>
</dbReference>
<dbReference type="GO" id="GO:0052621">
    <property type="term" value="F:diguanylate cyclase activity"/>
    <property type="evidence" value="ECO:0007669"/>
    <property type="project" value="UniProtKB-EC"/>
</dbReference>
<dbReference type="InterPro" id="IPR050469">
    <property type="entry name" value="Diguanylate_Cyclase"/>
</dbReference>
<dbReference type="PROSITE" id="PS50887">
    <property type="entry name" value="GGDEF"/>
    <property type="match status" value="1"/>
</dbReference>
<dbReference type="SMART" id="SM00267">
    <property type="entry name" value="GGDEF"/>
    <property type="match status" value="1"/>
</dbReference>
<comment type="cofactor">
    <cofactor evidence="1">
        <name>Mg(2+)</name>
        <dbReference type="ChEBI" id="CHEBI:18420"/>
    </cofactor>
</comment>
<dbReference type="Gene3D" id="3.30.70.270">
    <property type="match status" value="1"/>
</dbReference>
<dbReference type="Pfam" id="PF00990">
    <property type="entry name" value="GGDEF"/>
    <property type="match status" value="1"/>
</dbReference>
<dbReference type="GO" id="GO:1902201">
    <property type="term" value="P:negative regulation of bacterial-type flagellum-dependent cell motility"/>
    <property type="evidence" value="ECO:0007669"/>
    <property type="project" value="TreeGrafter"/>
</dbReference>
<dbReference type="FunFam" id="3.30.70.270:FF:000001">
    <property type="entry name" value="Diguanylate cyclase domain protein"/>
    <property type="match status" value="1"/>
</dbReference>
<feature type="domain" description="GGDEF" evidence="4">
    <location>
        <begin position="215"/>
        <end position="348"/>
    </location>
</feature>
<evidence type="ECO:0000313" key="6">
    <source>
        <dbReference type="Proteomes" id="UP000002675"/>
    </source>
</evidence>
<evidence type="ECO:0000259" key="4">
    <source>
        <dbReference type="PROSITE" id="PS50887"/>
    </source>
</evidence>
<proteinExistence type="predicted"/>
<dbReference type="PANTHER" id="PTHR45138">
    <property type="entry name" value="REGULATORY COMPONENTS OF SENSORY TRANSDUCTION SYSTEM"/>
    <property type="match status" value="1"/>
</dbReference>
<dbReference type="GO" id="GO:0005886">
    <property type="term" value="C:plasma membrane"/>
    <property type="evidence" value="ECO:0007669"/>
    <property type="project" value="TreeGrafter"/>
</dbReference>
<dbReference type="NCBIfam" id="TIGR00254">
    <property type="entry name" value="GGDEF"/>
    <property type="match status" value="1"/>
</dbReference>
<evidence type="ECO:0000313" key="5">
    <source>
        <dbReference type="EMBL" id="BAC96486.1"/>
    </source>
</evidence>
<accession>Q7MF60</accession>
<dbReference type="EC" id="2.7.7.65" evidence="2"/>
<organism evidence="5 6">
    <name type="scientific">Vibrio vulnificus (strain YJ016)</name>
    <dbReference type="NCBI Taxonomy" id="196600"/>
    <lineage>
        <taxon>Bacteria</taxon>
        <taxon>Pseudomonadati</taxon>
        <taxon>Pseudomonadota</taxon>
        <taxon>Gammaproteobacteria</taxon>
        <taxon>Vibrionales</taxon>
        <taxon>Vibrionaceae</taxon>
        <taxon>Vibrio</taxon>
    </lineage>
</organism>
<reference evidence="5 6" key="1">
    <citation type="journal article" date="2003" name="Genome Res.">
        <title>Comparative genome analysis of Vibrio vulnificus, a marine pathogen.</title>
        <authorList>
            <person name="Chen C.Y."/>
            <person name="Wu K.M."/>
            <person name="Chang Y.C."/>
            <person name="Chang C.H."/>
            <person name="Tsai H.C."/>
            <person name="Liao T.L."/>
            <person name="Liu Y.M."/>
            <person name="Chen H.J."/>
            <person name="Shen A.B."/>
            <person name="Li J.C."/>
            <person name="Su T.L."/>
            <person name="Shao C.P."/>
            <person name="Lee C.T."/>
            <person name="Hor L.I."/>
            <person name="Tsai S.F."/>
        </authorList>
    </citation>
    <scope>NUCLEOTIDE SEQUENCE [LARGE SCALE GENOMIC DNA]</scope>
    <source>
        <strain evidence="5 6">YJ016</strain>
    </source>
</reference>
<dbReference type="InterPro" id="IPR029787">
    <property type="entry name" value="Nucleotide_cyclase"/>
</dbReference>
<dbReference type="Proteomes" id="UP000002675">
    <property type="component" value="Chromosome II"/>
</dbReference>
<dbReference type="EMBL" id="BA000038">
    <property type="protein sequence ID" value="BAC96486.1"/>
    <property type="molecule type" value="Genomic_DNA"/>
</dbReference>
<protein>
    <recommendedName>
        <fullName evidence="2">diguanylate cyclase</fullName>
        <ecNumber evidence="2">2.7.7.65</ecNumber>
    </recommendedName>
</protein>
<dbReference type="SUPFAM" id="SSF55073">
    <property type="entry name" value="Nucleotide cyclase"/>
    <property type="match status" value="1"/>
</dbReference>
<evidence type="ECO:0000256" key="3">
    <source>
        <dbReference type="SAM" id="Coils"/>
    </source>
</evidence>
<feature type="coiled-coil region" evidence="3">
    <location>
        <begin position="161"/>
        <end position="188"/>
    </location>
</feature>
<name>Q7MF60_VIBVY</name>
<gene>
    <name evidence="5" type="ordered locus">VVA0460</name>
</gene>
<evidence type="ECO:0000256" key="2">
    <source>
        <dbReference type="ARBA" id="ARBA00012528"/>
    </source>
</evidence>
<keyword evidence="3" id="KW-0175">Coiled coil</keyword>
<dbReference type="InterPro" id="IPR000160">
    <property type="entry name" value="GGDEF_dom"/>
</dbReference>
<evidence type="ECO:0000256" key="1">
    <source>
        <dbReference type="ARBA" id="ARBA00001946"/>
    </source>
</evidence>
<dbReference type="AlphaFoldDB" id="Q7MF60"/>
<dbReference type="PANTHER" id="PTHR45138:SF2">
    <property type="entry name" value="DIGUANYLATE CYCLASE VDCA"/>
    <property type="match status" value="1"/>
</dbReference>
<dbReference type="KEGG" id="vvy:VVA0460"/>
<dbReference type="HOGENOM" id="CLU_000445_11_5_6"/>
<dbReference type="GO" id="GO:0043709">
    <property type="term" value="P:cell adhesion involved in single-species biofilm formation"/>
    <property type="evidence" value="ECO:0007669"/>
    <property type="project" value="TreeGrafter"/>
</dbReference>
<dbReference type="STRING" id="672.VV93_v1c34420"/>
<sequence>MLALVKSIIRMTSDDFKKSTANLKKAVPLMIKNHVAATPANYALWYTYVDNTIPQLNQEMDTVLENYGICPPATNEQLYNNYVASKAETSMKDLRSNIEVLLLEVASSMTDTIADTSSFSTLVDKNFSKLEKVEDEGLSIEEVMGVIRELVTESREIRHSTRFLTSQLNNASNEISRLKEQLAEVQRDALFDGLSTLYNRRAFDSDLKALVNAQQNLSLILLDIDHFKTFNDNYGHLFGDSVIRAIAKRLQTSCREGIAAYRFGGEEFALIVPNKSLRIARQYAESLRRTIEKLKVKDKRSGQQVENISASFGVAELKPDETAESLIERADKLLYEAKQLGRNRVMPL</sequence>